<accession>A0ABR4W8U3</accession>
<dbReference type="InterPro" id="IPR028976">
    <property type="entry name" value="CheC-like_sf"/>
</dbReference>
<dbReference type="InterPro" id="IPR028051">
    <property type="entry name" value="CheX-like_dom"/>
</dbReference>
<protein>
    <recommendedName>
        <fullName evidence="2">Chemotaxis phosphatase CheX-like domain-containing protein</fullName>
    </recommendedName>
</protein>
<sequence>MDMSSQPAMLSQKIARIGANVLSDFLKIPVRAQSGPPPMIHNGAEISISGKWKGSVTVSTCESLGQRIAGEMFRKEDDAVTGEDVIDALTELTNIIAGNIKAILPGPSQLSLPVPLAVLPSEHRNNVDVQLFDDRQGMLRISLQPAEH</sequence>
<dbReference type="SUPFAM" id="SSF103039">
    <property type="entry name" value="CheC-like"/>
    <property type="match status" value="1"/>
</dbReference>
<proteinExistence type="predicted"/>
<evidence type="ECO:0000259" key="2">
    <source>
        <dbReference type="Pfam" id="PF13690"/>
    </source>
</evidence>
<reference evidence="3 4" key="1">
    <citation type="submission" date="2012-09" db="EMBL/GenBank/DDBJ databases">
        <title>Genome Sequence of alkane-degrading Bacterium Alcanivorax jadensis T9.</title>
        <authorList>
            <person name="Lai Q."/>
            <person name="Shao Z."/>
        </authorList>
    </citation>
    <scope>NUCLEOTIDE SEQUENCE [LARGE SCALE GENOMIC DNA]</scope>
    <source>
        <strain evidence="3 4">T9</strain>
    </source>
</reference>
<feature type="domain" description="Chemotaxis phosphatase CheX-like" evidence="2">
    <location>
        <begin position="46"/>
        <end position="116"/>
    </location>
</feature>
<gene>
    <name evidence="3" type="ORF">T9A_03103</name>
</gene>
<organism evidence="3 4">
    <name type="scientific">Alcanivorax jadensis T9</name>
    <dbReference type="NCBI Taxonomy" id="1177181"/>
    <lineage>
        <taxon>Bacteria</taxon>
        <taxon>Pseudomonadati</taxon>
        <taxon>Pseudomonadota</taxon>
        <taxon>Gammaproteobacteria</taxon>
        <taxon>Oceanospirillales</taxon>
        <taxon>Alcanivoracaceae</taxon>
        <taxon>Alcanivorax</taxon>
    </lineage>
</organism>
<keyword evidence="1" id="KW-0145">Chemotaxis</keyword>
<dbReference type="Gene3D" id="3.40.1550.10">
    <property type="entry name" value="CheC-like"/>
    <property type="match status" value="1"/>
</dbReference>
<dbReference type="Proteomes" id="UP000029443">
    <property type="component" value="Unassembled WGS sequence"/>
</dbReference>
<evidence type="ECO:0000313" key="4">
    <source>
        <dbReference type="Proteomes" id="UP000029443"/>
    </source>
</evidence>
<keyword evidence="4" id="KW-1185">Reference proteome</keyword>
<dbReference type="Pfam" id="PF13690">
    <property type="entry name" value="CheX"/>
    <property type="match status" value="1"/>
</dbReference>
<dbReference type="RefSeq" id="WP_052043100.1">
    <property type="nucleotide sequence ID" value="NZ_ARXU01000017.1"/>
</dbReference>
<name>A0ABR4W8U3_9GAMM</name>
<dbReference type="EMBL" id="ARXU01000017">
    <property type="protein sequence ID" value="KGD59825.1"/>
    <property type="molecule type" value="Genomic_DNA"/>
</dbReference>
<evidence type="ECO:0000256" key="1">
    <source>
        <dbReference type="ARBA" id="ARBA00022500"/>
    </source>
</evidence>
<evidence type="ECO:0000313" key="3">
    <source>
        <dbReference type="EMBL" id="KGD59825.1"/>
    </source>
</evidence>
<comment type="caution">
    <text evidence="3">The sequence shown here is derived from an EMBL/GenBank/DDBJ whole genome shotgun (WGS) entry which is preliminary data.</text>
</comment>